<evidence type="ECO:0000256" key="4">
    <source>
        <dbReference type="ARBA" id="ARBA00023136"/>
    </source>
</evidence>
<feature type="transmembrane region" description="Helical" evidence="5">
    <location>
        <begin position="116"/>
        <end position="135"/>
    </location>
</feature>
<evidence type="ECO:0000256" key="3">
    <source>
        <dbReference type="ARBA" id="ARBA00022989"/>
    </source>
</evidence>
<evidence type="ECO:0000313" key="7">
    <source>
        <dbReference type="EMBL" id="OGE80199.1"/>
    </source>
</evidence>
<feature type="transmembrane region" description="Helical" evidence="5">
    <location>
        <begin position="7"/>
        <end position="27"/>
    </location>
</feature>
<dbReference type="Proteomes" id="UP000177912">
    <property type="component" value="Unassembled WGS sequence"/>
</dbReference>
<keyword evidence="2 5" id="KW-0812">Transmembrane</keyword>
<keyword evidence="4 5" id="KW-0472">Membrane</keyword>
<dbReference type="Pfam" id="PF04932">
    <property type="entry name" value="Wzy_C"/>
    <property type="match status" value="1"/>
</dbReference>
<evidence type="ECO:0000256" key="5">
    <source>
        <dbReference type="SAM" id="Phobius"/>
    </source>
</evidence>
<dbReference type="AlphaFoldDB" id="A0A1F5NRA3"/>
<feature type="transmembrane region" description="Helical" evidence="5">
    <location>
        <begin position="445"/>
        <end position="463"/>
    </location>
</feature>
<name>A0A1F5NRA3_9BACT</name>
<protein>
    <recommendedName>
        <fullName evidence="6">O-antigen ligase-related domain-containing protein</fullName>
    </recommendedName>
</protein>
<feature type="transmembrane region" description="Helical" evidence="5">
    <location>
        <begin position="63"/>
        <end position="81"/>
    </location>
</feature>
<feature type="transmembrane region" description="Helical" evidence="5">
    <location>
        <begin position="414"/>
        <end position="433"/>
    </location>
</feature>
<feature type="transmembrane region" description="Helical" evidence="5">
    <location>
        <begin position="469"/>
        <end position="486"/>
    </location>
</feature>
<dbReference type="EMBL" id="MFEI01000038">
    <property type="protein sequence ID" value="OGE80199.1"/>
    <property type="molecule type" value="Genomic_DNA"/>
</dbReference>
<dbReference type="PANTHER" id="PTHR37422">
    <property type="entry name" value="TEICHURONIC ACID BIOSYNTHESIS PROTEIN TUAE"/>
    <property type="match status" value="1"/>
</dbReference>
<feature type="transmembrane region" description="Helical" evidence="5">
    <location>
        <begin position="33"/>
        <end position="51"/>
    </location>
</feature>
<evidence type="ECO:0000313" key="8">
    <source>
        <dbReference type="Proteomes" id="UP000177912"/>
    </source>
</evidence>
<dbReference type="GO" id="GO:0016020">
    <property type="term" value="C:membrane"/>
    <property type="evidence" value="ECO:0007669"/>
    <property type="project" value="UniProtKB-SubCell"/>
</dbReference>
<organism evidence="7 8">
    <name type="scientific">Candidatus Doudnabacteria bacterium RIFCSPHIGHO2_01_FULL_43_23</name>
    <dbReference type="NCBI Taxonomy" id="1817822"/>
    <lineage>
        <taxon>Bacteria</taxon>
        <taxon>Candidatus Doudnaibacteriota</taxon>
    </lineage>
</organism>
<keyword evidence="3 5" id="KW-1133">Transmembrane helix</keyword>
<feature type="transmembrane region" description="Helical" evidence="5">
    <location>
        <begin position="141"/>
        <end position="158"/>
    </location>
</feature>
<feature type="domain" description="O-antigen ligase-related" evidence="6">
    <location>
        <begin position="261"/>
        <end position="421"/>
    </location>
</feature>
<dbReference type="PANTHER" id="PTHR37422:SF13">
    <property type="entry name" value="LIPOPOLYSACCHARIDE BIOSYNTHESIS PROTEIN PA4999-RELATED"/>
    <property type="match status" value="1"/>
</dbReference>
<feature type="transmembrane region" description="Helical" evidence="5">
    <location>
        <begin position="87"/>
        <end position="104"/>
    </location>
</feature>
<reference evidence="7 8" key="1">
    <citation type="journal article" date="2016" name="Nat. Commun.">
        <title>Thousands of microbial genomes shed light on interconnected biogeochemical processes in an aquifer system.</title>
        <authorList>
            <person name="Anantharaman K."/>
            <person name="Brown C.T."/>
            <person name="Hug L.A."/>
            <person name="Sharon I."/>
            <person name="Castelle C.J."/>
            <person name="Probst A.J."/>
            <person name="Thomas B.C."/>
            <person name="Singh A."/>
            <person name="Wilkins M.J."/>
            <person name="Karaoz U."/>
            <person name="Brodie E.L."/>
            <person name="Williams K.H."/>
            <person name="Hubbard S.S."/>
            <person name="Banfield J.F."/>
        </authorList>
    </citation>
    <scope>NUCLEOTIDE SEQUENCE [LARGE SCALE GENOMIC DNA]</scope>
</reference>
<feature type="transmembrane region" description="Helical" evidence="5">
    <location>
        <begin position="256"/>
        <end position="272"/>
    </location>
</feature>
<dbReference type="STRING" id="1817822.A2826_01675"/>
<feature type="transmembrane region" description="Helical" evidence="5">
    <location>
        <begin position="170"/>
        <end position="191"/>
    </location>
</feature>
<dbReference type="InterPro" id="IPR051533">
    <property type="entry name" value="WaaL-like"/>
</dbReference>
<dbReference type="InterPro" id="IPR007016">
    <property type="entry name" value="O-antigen_ligase-rel_domated"/>
</dbReference>
<comment type="subcellular location">
    <subcellularLocation>
        <location evidence="1">Membrane</location>
        <topology evidence="1">Multi-pass membrane protein</topology>
    </subcellularLocation>
</comment>
<evidence type="ECO:0000259" key="6">
    <source>
        <dbReference type="Pfam" id="PF04932"/>
    </source>
</evidence>
<sequence length="503" mass="56756">MSKSSKTLKLINLLYVAGFLVMLFLGFVGVKQFFVGLIIFAVGIAFSINLSEEKHLKNLGMTTIILFLLNLVFFSTFELLPLLDLSFAIYILLAGNLLLLNFLARKKNKTTIYLPHFSTIAFFLFSIALSTIAALHVKDAIYFFIINLGAVVVFYTTINLFRESKEFVRMIVKTFAGLGAVSAVFAVWQLYSGSFKFLVYPYLSLRDQEILELWEVVSRVVGTWQHPSYLGIYLAIAIPLAVYSLFYASKTRTEKMFWSVSIVLMGSTLLLTNTRSSVLAGLLGVALIYFFINLKNWEFVRRFPNVKKMIVLGLLLVAGIMLYQFVFVTEIYTKPQAYRVDASATIWGRFIRADSMSTESLIQRSQLYSLASDTFLENPWTGVGAKNFSYVVAEEFEKGTDAHNLALQTAAETGMVGVVAVACLYLSLLWKLIQMSYQTKDPDSRYLGASLLAVTILILFDSIFNNPLYSLRIIAIFWLVVALQHINSQNFDKSINQPVRLES</sequence>
<feature type="transmembrane region" description="Helical" evidence="5">
    <location>
        <begin position="278"/>
        <end position="297"/>
    </location>
</feature>
<evidence type="ECO:0000256" key="2">
    <source>
        <dbReference type="ARBA" id="ARBA00022692"/>
    </source>
</evidence>
<feature type="transmembrane region" description="Helical" evidence="5">
    <location>
        <begin position="309"/>
        <end position="328"/>
    </location>
</feature>
<proteinExistence type="predicted"/>
<comment type="caution">
    <text evidence="7">The sequence shown here is derived from an EMBL/GenBank/DDBJ whole genome shotgun (WGS) entry which is preliminary data.</text>
</comment>
<accession>A0A1F5NRA3</accession>
<feature type="transmembrane region" description="Helical" evidence="5">
    <location>
        <begin position="230"/>
        <end position="249"/>
    </location>
</feature>
<evidence type="ECO:0000256" key="1">
    <source>
        <dbReference type="ARBA" id="ARBA00004141"/>
    </source>
</evidence>
<gene>
    <name evidence="7" type="ORF">A2826_01675</name>
</gene>